<proteinExistence type="inferred from homology"/>
<evidence type="ECO:0000256" key="2">
    <source>
        <dbReference type="ARBA" id="ARBA00022588"/>
    </source>
</evidence>
<keyword evidence="9" id="KW-1185">Reference proteome</keyword>
<dbReference type="FunCoup" id="A0A482X7C8">
    <property type="interactions" value="36"/>
</dbReference>
<dbReference type="STRING" id="195883.A0A482X7C8"/>
<dbReference type="AlphaFoldDB" id="A0A482X7C8"/>
<dbReference type="SMART" id="SM00644">
    <property type="entry name" value="Ami_2"/>
    <property type="match status" value="1"/>
</dbReference>
<keyword evidence="3" id="KW-0391">Immunity</keyword>
<comment type="similarity">
    <text evidence="1">Belongs to the N-acetylmuramoyl-L-alanine amidase 2 family.</text>
</comment>
<dbReference type="EMBL" id="QKKF02016947">
    <property type="protein sequence ID" value="RZF41201.1"/>
    <property type="molecule type" value="Genomic_DNA"/>
</dbReference>
<evidence type="ECO:0000313" key="9">
    <source>
        <dbReference type="Proteomes" id="UP000291343"/>
    </source>
</evidence>
<dbReference type="InterPro" id="IPR006619">
    <property type="entry name" value="PGRP_domain_met/bac"/>
</dbReference>
<evidence type="ECO:0000259" key="7">
    <source>
        <dbReference type="SMART" id="SM00701"/>
    </source>
</evidence>
<dbReference type="InParanoid" id="A0A482X7C8"/>
<dbReference type="GO" id="GO:0045087">
    <property type="term" value="P:innate immune response"/>
    <property type="evidence" value="ECO:0007669"/>
    <property type="project" value="UniProtKB-KW"/>
</dbReference>
<sequence>MMTSALLAFVIVQAVNFSGSEQIGVKTITADVCHVVLSRGFWGANPPKQQHKLNLPVPEVIIHHTYIPKAANTTQECIAHMKSIQHYHQITKGWDDIGYNFVICGDENIYEGRGWYNIGAHATTHNSHSIGIAFIGDYTDVLPSTDMLQLAKHLITCGLEKNIIIEDYVLYGHRDVGNTECPGNTLYGEICTWPHHFMKKQPSFYPQMPVSNPSSGNQSGQGQRTTFRPPWVKEAPTPLPMPAAPWTASKAKAREANSQSDSSDSRNGESSAQPRKQSKITIIPSNPAVKENGKANTVLNKNVTIPFHYGHKVTENKMVTGMVEITPQERLKKPI</sequence>
<evidence type="ECO:0000259" key="6">
    <source>
        <dbReference type="SMART" id="SM00644"/>
    </source>
</evidence>
<dbReference type="GO" id="GO:0009253">
    <property type="term" value="P:peptidoglycan catabolic process"/>
    <property type="evidence" value="ECO:0007669"/>
    <property type="project" value="InterPro"/>
</dbReference>
<evidence type="ECO:0000313" key="8">
    <source>
        <dbReference type="EMBL" id="RZF41201.1"/>
    </source>
</evidence>
<reference evidence="8 9" key="1">
    <citation type="journal article" date="2017" name="Gigascience">
        <title>Genome sequence of the small brown planthopper, Laodelphax striatellus.</title>
        <authorList>
            <person name="Zhu J."/>
            <person name="Jiang F."/>
            <person name="Wang X."/>
            <person name="Yang P."/>
            <person name="Bao Y."/>
            <person name="Zhao W."/>
            <person name="Wang W."/>
            <person name="Lu H."/>
            <person name="Wang Q."/>
            <person name="Cui N."/>
            <person name="Li J."/>
            <person name="Chen X."/>
            <person name="Luo L."/>
            <person name="Yu J."/>
            <person name="Kang L."/>
            <person name="Cui F."/>
        </authorList>
    </citation>
    <scope>NUCLEOTIDE SEQUENCE [LARGE SCALE GENOMIC DNA]</scope>
    <source>
        <strain evidence="8">Lst14</strain>
    </source>
</reference>
<keyword evidence="2" id="KW-0399">Innate immunity</keyword>
<feature type="domain" description="N-acetylmuramoyl-L-alanine amidase" evidence="6">
    <location>
        <begin position="45"/>
        <end position="183"/>
    </location>
</feature>
<dbReference type="FunFam" id="3.40.80.10:FF:000001">
    <property type="entry name" value="Peptidoglycan recognition protein 1"/>
    <property type="match status" value="1"/>
</dbReference>
<dbReference type="PANTHER" id="PTHR11022:SF41">
    <property type="entry name" value="PEPTIDOGLYCAN-RECOGNITION PROTEIN LC-RELATED"/>
    <property type="match status" value="1"/>
</dbReference>
<dbReference type="CDD" id="cd06583">
    <property type="entry name" value="PGRP"/>
    <property type="match status" value="1"/>
</dbReference>
<accession>A0A482X7C8</accession>
<dbReference type="SMART" id="SM00701">
    <property type="entry name" value="PGRP"/>
    <property type="match status" value="1"/>
</dbReference>
<protein>
    <submittedName>
        <fullName evidence="8">Uncharacterized protein</fullName>
    </submittedName>
</protein>
<dbReference type="InterPro" id="IPR036505">
    <property type="entry name" value="Amidase/PGRP_sf"/>
</dbReference>
<gene>
    <name evidence="8" type="ORF">LSTR_LSTR011582</name>
</gene>
<dbReference type="InterPro" id="IPR015510">
    <property type="entry name" value="PGRP"/>
</dbReference>
<dbReference type="InterPro" id="IPR002502">
    <property type="entry name" value="Amidase_domain"/>
</dbReference>
<feature type="region of interest" description="Disordered" evidence="4">
    <location>
        <begin position="204"/>
        <end position="292"/>
    </location>
</feature>
<dbReference type="SMR" id="A0A482X7C8"/>
<dbReference type="PANTHER" id="PTHR11022">
    <property type="entry name" value="PEPTIDOGLYCAN RECOGNITION PROTEIN"/>
    <property type="match status" value="1"/>
</dbReference>
<dbReference type="OrthoDB" id="10001926at2759"/>
<evidence type="ECO:0000256" key="4">
    <source>
        <dbReference type="SAM" id="MobiDB-lite"/>
    </source>
</evidence>
<feature type="compositionally biased region" description="Low complexity" evidence="4">
    <location>
        <begin position="214"/>
        <end position="223"/>
    </location>
</feature>
<dbReference type="Gene3D" id="3.40.80.10">
    <property type="entry name" value="Peptidoglycan recognition protein-like"/>
    <property type="match status" value="1"/>
</dbReference>
<dbReference type="GO" id="GO:0008270">
    <property type="term" value="F:zinc ion binding"/>
    <property type="evidence" value="ECO:0007669"/>
    <property type="project" value="InterPro"/>
</dbReference>
<evidence type="ECO:0000256" key="5">
    <source>
        <dbReference type="SAM" id="SignalP"/>
    </source>
</evidence>
<dbReference type="SUPFAM" id="SSF55846">
    <property type="entry name" value="N-acetylmuramoyl-L-alanine amidase-like"/>
    <property type="match status" value="1"/>
</dbReference>
<feature type="chain" id="PRO_5019807850" evidence="5">
    <location>
        <begin position="21"/>
        <end position="335"/>
    </location>
</feature>
<evidence type="ECO:0000256" key="1">
    <source>
        <dbReference type="ARBA" id="ARBA00007553"/>
    </source>
</evidence>
<keyword evidence="5" id="KW-0732">Signal</keyword>
<dbReference type="GO" id="GO:0008745">
    <property type="term" value="F:N-acetylmuramoyl-L-alanine amidase activity"/>
    <property type="evidence" value="ECO:0007669"/>
    <property type="project" value="InterPro"/>
</dbReference>
<feature type="compositionally biased region" description="Polar residues" evidence="4">
    <location>
        <begin position="273"/>
        <end position="284"/>
    </location>
</feature>
<comment type="caution">
    <text evidence="8">The sequence shown here is derived from an EMBL/GenBank/DDBJ whole genome shotgun (WGS) entry which is preliminary data.</text>
</comment>
<dbReference type="Pfam" id="PF01510">
    <property type="entry name" value="Amidase_2"/>
    <property type="match status" value="1"/>
</dbReference>
<evidence type="ECO:0000256" key="3">
    <source>
        <dbReference type="ARBA" id="ARBA00022859"/>
    </source>
</evidence>
<feature type="signal peptide" evidence="5">
    <location>
        <begin position="1"/>
        <end position="20"/>
    </location>
</feature>
<feature type="domain" description="Peptidoglycan recognition protein family" evidence="7">
    <location>
        <begin position="34"/>
        <end position="177"/>
    </location>
</feature>
<dbReference type="Proteomes" id="UP000291343">
    <property type="component" value="Unassembled WGS sequence"/>
</dbReference>
<organism evidence="8 9">
    <name type="scientific">Laodelphax striatellus</name>
    <name type="common">Small brown planthopper</name>
    <name type="synonym">Delphax striatella</name>
    <dbReference type="NCBI Taxonomy" id="195883"/>
    <lineage>
        <taxon>Eukaryota</taxon>
        <taxon>Metazoa</taxon>
        <taxon>Ecdysozoa</taxon>
        <taxon>Arthropoda</taxon>
        <taxon>Hexapoda</taxon>
        <taxon>Insecta</taxon>
        <taxon>Pterygota</taxon>
        <taxon>Neoptera</taxon>
        <taxon>Paraneoptera</taxon>
        <taxon>Hemiptera</taxon>
        <taxon>Auchenorrhyncha</taxon>
        <taxon>Fulgoroidea</taxon>
        <taxon>Delphacidae</taxon>
        <taxon>Criomorphinae</taxon>
        <taxon>Laodelphax</taxon>
    </lineage>
</organism>
<name>A0A482X7C8_LAOST</name>